<dbReference type="Pfam" id="PF09995">
    <property type="entry name" value="MPAB_Lcp_cat"/>
    <property type="match status" value="1"/>
</dbReference>
<comment type="caution">
    <text evidence="2">The sequence shown here is derived from an EMBL/GenBank/DDBJ whole genome shotgun (WGS) entry which is preliminary data.</text>
</comment>
<sequence length="295" mass="34805">MKTYTKRAFIFRNPAIQKEIASLNPVTEHQRIVYLLTAYEFPFDMVRALELALFHTYASPSISGLLQKTGEFVKRGQKRYDDTGILIAQFMQAGYDSELGKRAIDQMNKIHGHYRIANEDYLLVLSTFVFYPINWMEANGWRKMTEDEQLALFLFFKEVAQRMNLSDIPESMEALKSFAEHYEKKYFRFAESNKVIADATVKIVEDWFPSFLRFAVKPVFAALISESLRQAFAYQKPSAFFCKILEMSFQIRKYFLKYITFKLYPTEISNSHYRTYPKHEFTIETLGPEYIIRKK</sequence>
<dbReference type="RefSeq" id="WP_323296632.1">
    <property type="nucleotide sequence ID" value="NZ_JAYFUM010000010.1"/>
</dbReference>
<keyword evidence="3" id="KW-1185">Reference proteome</keyword>
<proteinExistence type="predicted"/>
<protein>
    <submittedName>
        <fullName evidence="2">Oxygenase MpaB family protein</fullName>
    </submittedName>
</protein>
<gene>
    <name evidence="2" type="ORF">VB248_10010</name>
</gene>
<name>A0ABU5Q9D9_9BACT</name>
<organism evidence="2 3">
    <name type="scientific">Arcicella rigui</name>
    <dbReference type="NCBI Taxonomy" id="797020"/>
    <lineage>
        <taxon>Bacteria</taxon>
        <taxon>Pseudomonadati</taxon>
        <taxon>Bacteroidota</taxon>
        <taxon>Cytophagia</taxon>
        <taxon>Cytophagales</taxon>
        <taxon>Flectobacillaceae</taxon>
        <taxon>Arcicella</taxon>
    </lineage>
</organism>
<dbReference type="PANTHER" id="PTHR36124:SF1">
    <property type="entry name" value="ER-BOUND OXYGENASE MPAB_MPAB'_RUBBER OXYGENASE CATALYTIC DOMAIN-CONTAINING PROTEIN"/>
    <property type="match status" value="1"/>
</dbReference>
<dbReference type="PANTHER" id="PTHR36124">
    <property type="match status" value="1"/>
</dbReference>
<accession>A0ABU5Q9D9</accession>
<dbReference type="Proteomes" id="UP001302949">
    <property type="component" value="Unassembled WGS sequence"/>
</dbReference>
<reference evidence="2 3" key="1">
    <citation type="submission" date="2023-12" db="EMBL/GenBank/DDBJ databases">
        <title>Novel species of the genus Arcicella isolated from rivers.</title>
        <authorList>
            <person name="Lu H."/>
        </authorList>
    </citation>
    <scope>NUCLEOTIDE SEQUENCE [LARGE SCALE GENOMIC DNA]</scope>
    <source>
        <strain evidence="2 3">KCTC 23307</strain>
    </source>
</reference>
<dbReference type="InterPro" id="IPR018713">
    <property type="entry name" value="MPAB/Lcp_cat_dom"/>
</dbReference>
<dbReference type="EMBL" id="JAYFUM010000010">
    <property type="protein sequence ID" value="MEA5139471.1"/>
    <property type="molecule type" value="Genomic_DNA"/>
</dbReference>
<dbReference type="InterPro" id="IPR046366">
    <property type="entry name" value="MPAB"/>
</dbReference>
<evidence type="ECO:0000313" key="3">
    <source>
        <dbReference type="Proteomes" id="UP001302949"/>
    </source>
</evidence>
<evidence type="ECO:0000259" key="1">
    <source>
        <dbReference type="Pfam" id="PF09995"/>
    </source>
</evidence>
<evidence type="ECO:0000313" key="2">
    <source>
        <dbReference type="EMBL" id="MEA5139471.1"/>
    </source>
</evidence>
<feature type="domain" description="ER-bound oxygenase mpaB/mpaB'/Rubber oxygenase catalytic" evidence="1">
    <location>
        <begin position="70"/>
        <end position="228"/>
    </location>
</feature>